<evidence type="ECO:0000313" key="20">
    <source>
        <dbReference type="Proteomes" id="UP000625316"/>
    </source>
</evidence>
<dbReference type="FunFam" id="3.90.550.10:FF:000164">
    <property type="entry name" value="Beta-(1-3)-glucosyl transferase"/>
    <property type="match status" value="1"/>
</dbReference>
<dbReference type="InterPro" id="IPR050321">
    <property type="entry name" value="Glycosyltr_2/OpgH_subfam"/>
</dbReference>
<dbReference type="Pfam" id="PF13641">
    <property type="entry name" value="Glyco_tranf_2_3"/>
    <property type="match status" value="1"/>
</dbReference>
<keyword evidence="9" id="KW-0460">Magnesium</keyword>
<keyword evidence="12 18" id="KW-0472">Membrane</keyword>
<dbReference type="GO" id="GO:0016758">
    <property type="term" value="F:hexosyltransferase activity"/>
    <property type="evidence" value="ECO:0007669"/>
    <property type="project" value="TreeGrafter"/>
</dbReference>
<evidence type="ECO:0000256" key="16">
    <source>
        <dbReference type="ARBA" id="ARBA00068721"/>
    </source>
</evidence>
<dbReference type="InterPro" id="IPR029044">
    <property type="entry name" value="Nucleotide-diphossugar_trans"/>
</dbReference>
<feature type="transmembrane region" description="Helical" evidence="18">
    <location>
        <begin position="394"/>
        <end position="411"/>
    </location>
</feature>
<proteinExistence type="inferred from homology"/>
<dbReference type="RefSeq" id="WP_264326334.1">
    <property type="nucleotide sequence ID" value="NZ_JADEXQ010000066.1"/>
</dbReference>
<evidence type="ECO:0000256" key="17">
    <source>
        <dbReference type="ARBA" id="ARBA00078564"/>
    </source>
</evidence>
<dbReference type="EC" id="2.4.1.336" evidence="15"/>
<comment type="cofactor">
    <cofactor evidence="1">
        <name>Mg(2+)</name>
        <dbReference type="ChEBI" id="CHEBI:18420"/>
    </cofactor>
</comment>
<comment type="subcellular location">
    <subcellularLocation>
        <location evidence="2">Membrane</location>
        <topology evidence="2">Multi-pass membrane protein</topology>
    </subcellularLocation>
</comment>
<keyword evidence="8" id="KW-0319">Glycerol metabolism</keyword>
<name>A0A928VMY2_9CYAN</name>
<dbReference type="GO" id="GO:0006071">
    <property type="term" value="P:glycerol metabolic process"/>
    <property type="evidence" value="ECO:0007669"/>
    <property type="project" value="UniProtKB-KW"/>
</dbReference>
<gene>
    <name evidence="19" type="ORF">IQ266_17375</name>
</gene>
<sequence>MSEKSWPDDDSFSALNPSGTLAASPAEDDFQFEIDPAFLTGLEGRRLKSALMLGMVWGGTIALHQFTWGYWLTTALAALMGGHCLRAYATRPRAVVVPMDPKAVRPQVTLMVAAKNEEAVVDRLVDQLCNLDYPRDRYEVWFIDDASTDQTPAILDRLALQHQNLRVVHRPAGSPGGKSGALNQVFPRTVGEFIVVFDADAQIAPDFLDRSLPAFDHPSVGAVQLRKAIIQAETPNHPQGKNFWIQGQQAEMALDAFMRQQQIAVGGIGELRGNGQLVRRQAIEDCGGWNEGTITDDLDLSLRLHLNNWDIECLTAPAVYEEGVTQAIALWHQRSRWAEGGYQRYLDYWRMLVQNRLGLTKSFDLVVFVVMQYIMPMVAVPDLLMAVMKHQAPVFTPITIITFGLFFLSAVRGLRRSFVLMPLKEQRDVSWFWLVKQSVLGAVYMAHWLPVIAFTTARMAVRKKRLKWVKTAHSGQHA</sequence>
<evidence type="ECO:0000256" key="13">
    <source>
        <dbReference type="ARBA" id="ARBA00023277"/>
    </source>
</evidence>
<dbReference type="EMBL" id="JADEXQ010000066">
    <property type="protein sequence ID" value="MBE9031506.1"/>
    <property type="molecule type" value="Genomic_DNA"/>
</dbReference>
<evidence type="ECO:0000256" key="15">
    <source>
        <dbReference type="ARBA" id="ARBA00066964"/>
    </source>
</evidence>
<comment type="caution">
    <text evidence="19">The sequence shown here is derived from an EMBL/GenBank/DDBJ whole genome shotgun (WGS) entry which is preliminary data.</text>
</comment>
<organism evidence="19 20">
    <name type="scientific">Romeriopsis navalis LEGE 11480</name>
    <dbReference type="NCBI Taxonomy" id="2777977"/>
    <lineage>
        <taxon>Bacteria</taxon>
        <taxon>Bacillati</taxon>
        <taxon>Cyanobacteriota</taxon>
        <taxon>Cyanophyceae</taxon>
        <taxon>Leptolyngbyales</taxon>
        <taxon>Leptolyngbyaceae</taxon>
        <taxon>Romeriopsis</taxon>
        <taxon>Romeriopsis navalis</taxon>
    </lineage>
</organism>
<accession>A0A928VMY2</accession>
<feature type="transmembrane region" description="Helical" evidence="18">
    <location>
        <begin position="431"/>
        <end position="457"/>
    </location>
</feature>
<protein>
    <recommendedName>
        <fullName evidence="16">Beta-monoglucosyldiacylglycerol synthase</fullName>
        <ecNumber evidence="15">2.4.1.336</ecNumber>
    </recommendedName>
    <alternativeName>
        <fullName evidence="17">UDP-glucose:1,2-diacylglycerol 3-beta-D-glucosyltransferase</fullName>
    </alternativeName>
</protein>
<evidence type="ECO:0000256" key="3">
    <source>
        <dbReference type="ARBA" id="ARBA00006739"/>
    </source>
</evidence>
<evidence type="ECO:0000256" key="11">
    <source>
        <dbReference type="ARBA" id="ARBA00023098"/>
    </source>
</evidence>
<dbReference type="Gene3D" id="3.90.550.10">
    <property type="entry name" value="Spore Coat Polysaccharide Biosynthesis Protein SpsA, Chain A"/>
    <property type="match status" value="1"/>
</dbReference>
<dbReference type="PANTHER" id="PTHR43867">
    <property type="entry name" value="CELLULOSE SYNTHASE CATALYTIC SUBUNIT A [UDP-FORMING]"/>
    <property type="match status" value="1"/>
</dbReference>
<evidence type="ECO:0000256" key="5">
    <source>
        <dbReference type="ARBA" id="ARBA00022676"/>
    </source>
</evidence>
<keyword evidence="11" id="KW-0443">Lipid metabolism</keyword>
<dbReference type="Proteomes" id="UP000625316">
    <property type="component" value="Unassembled WGS sequence"/>
</dbReference>
<evidence type="ECO:0000256" key="10">
    <source>
        <dbReference type="ARBA" id="ARBA00022989"/>
    </source>
</evidence>
<evidence type="ECO:0000256" key="7">
    <source>
        <dbReference type="ARBA" id="ARBA00022692"/>
    </source>
</evidence>
<comment type="similarity">
    <text evidence="3">Belongs to the glycosyltransferase 2 family.</text>
</comment>
<dbReference type="AlphaFoldDB" id="A0A928VMY2"/>
<evidence type="ECO:0000256" key="1">
    <source>
        <dbReference type="ARBA" id="ARBA00001946"/>
    </source>
</evidence>
<dbReference type="CDD" id="cd06423">
    <property type="entry name" value="CESA_like"/>
    <property type="match status" value="1"/>
</dbReference>
<comment type="catalytic activity">
    <reaction evidence="14">
        <text>a 1,2-diacyl-sn-glycerol + UDP-alpha-D-glucose = a 1,2-diacyl-3-O-(beta-D-glucopyranosyl)-sn-glycerol + UDP + H(+)</text>
        <dbReference type="Rhea" id="RHEA:17285"/>
        <dbReference type="ChEBI" id="CHEBI:15378"/>
        <dbReference type="ChEBI" id="CHEBI:17815"/>
        <dbReference type="ChEBI" id="CHEBI:58223"/>
        <dbReference type="ChEBI" id="CHEBI:58885"/>
        <dbReference type="ChEBI" id="CHEBI:75799"/>
        <dbReference type="EC" id="2.4.1.336"/>
    </reaction>
</comment>
<dbReference type="SUPFAM" id="SSF53448">
    <property type="entry name" value="Nucleotide-diphospho-sugar transferases"/>
    <property type="match status" value="1"/>
</dbReference>
<dbReference type="GO" id="GO:0005886">
    <property type="term" value="C:plasma membrane"/>
    <property type="evidence" value="ECO:0007669"/>
    <property type="project" value="TreeGrafter"/>
</dbReference>
<evidence type="ECO:0000256" key="6">
    <source>
        <dbReference type="ARBA" id="ARBA00022679"/>
    </source>
</evidence>
<evidence type="ECO:0000256" key="12">
    <source>
        <dbReference type="ARBA" id="ARBA00023136"/>
    </source>
</evidence>
<evidence type="ECO:0000256" key="18">
    <source>
        <dbReference type="SAM" id="Phobius"/>
    </source>
</evidence>
<keyword evidence="4" id="KW-0444">Lipid biosynthesis</keyword>
<evidence type="ECO:0000256" key="9">
    <source>
        <dbReference type="ARBA" id="ARBA00022842"/>
    </source>
</evidence>
<evidence type="ECO:0000256" key="14">
    <source>
        <dbReference type="ARBA" id="ARBA00053004"/>
    </source>
</evidence>
<feature type="transmembrane region" description="Helical" evidence="18">
    <location>
        <begin position="365"/>
        <end position="387"/>
    </location>
</feature>
<keyword evidence="10 18" id="KW-1133">Transmembrane helix</keyword>
<keyword evidence="7 18" id="KW-0812">Transmembrane</keyword>
<keyword evidence="6" id="KW-0808">Transferase</keyword>
<evidence type="ECO:0000256" key="8">
    <source>
        <dbReference type="ARBA" id="ARBA00022798"/>
    </source>
</evidence>
<reference evidence="19" key="1">
    <citation type="submission" date="2020-10" db="EMBL/GenBank/DDBJ databases">
        <authorList>
            <person name="Castelo-Branco R."/>
            <person name="Eusebio N."/>
            <person name="Adriana R."/>
            <person name="Vieira A."/>
            <person name="Brugerolle De Fraissinette N."/>
            <person name="Rezende De Castro R."/>
            <person name="Schneider M.P."/>
            <person name="Vasconcelos V."/>
            <person name="Leao P.N."/>
        </authorList>
    </citation>
    <scope>NUCLEOTIDE SEQUENCE</scope>
    <source>
        <strain evidence="19">LEGE 11480</strain>
    </source>
</reference>
<keyword evidence="13" id="KW-0119">Carbohydrate metabolism</keyword>
<evidence type="ECO:0000256" key="2">
    <source>
        <dbReference type="ARBA" id="ARBA00004141"/>
    </source>
</evidence>
<dbReference type="PANTHER" id="PTHR43867:SF2">
    <property type="entry name" value="CELLULOSE SYNTHASE CATALYTIC SUBUNIT A [UDP-FORMING]"/>
    <property type="match status" value="1"/>
</dbReference>
<dbReference type="GO" id="GO:0046467">
    <property type="term" value="P:membrane lipid biosynthetic process"/>
    <property type="evidence" value="ECO:0007669"/>
    <property type="project" value="UniProtKB-ARBA"/>
</dbReference>
<evidence type="ECO:0000313" key="19">
    <source>
        <dbReference type="EMBL" id="MBE9031506.1"/>
    </source>
</evidence>
<keyword evidence="20" id="KW-1185">Reference proteome</keyword>
<evidence type="ECO:0000256" key="4">
    <source>
        <dbReference type="ARBA" id="ARBA00022516"/>
    </source>
</evidence>
<keyword evidence="5" id="KW-0328">Glycosyltransferase</keyword>